<evidence type="ECO:0000256" key="2">
    <source>
        <dbReference type="SAM" id="Phobius"/>
    </source>
</evidence>
<keyword evidence="4" id="KW-1185">Reference proteome</keyword>
<dbReference type="Proteomes" id="UP000246145">
    <property type="component" value="Unassembled WGS sequence"/>
</dbReference>
<evidence type="ECO:0000256" key="1">
    <source>
        <dbReference type="SAM" id="MobiDB-lite"/>
    </source>
</evidence>
<evidence type="ECO:0000313" key="3">
    <source>
        <dbReference type="EMBL" id="PVY62340.1"/>
    </source>
</evidence>
<sequence length="118" mass="12523">MRENEIDRRSHLNMSIKKSTGSGNKPSPAQHRWNVASRTLLAVAGGYAITAMATASLGVALPLPRAQAVMAATLFSFALYCALVIWAYSAATARRAWSVAAVLAALPAAHLAFRWVAA</sequence>
<dbReference type="AlphaFoldDB" id="A0A2U1CMV4"/>
<feature type="transmembrane region" description="Helical" evidence="2">
    <location>
        <begin position="96"/>
        <end position="117"/>
    </location>
</feature>
<feature type="transmembrane region" description="Helical" evidence="2">
    <location>
        <begin position="69"/>
        <end position="89"/>
    </location>
</feature>
<feature type="transmembrane region" description="Helical" evidence="2">
    <location>
        <begin position="40"/>
        <end position="63"/>
    </location>
</feature>
<dbReference type="STRING" id="1231391.GCA_000308195_00547"/>
<proteinExistence type="predicted"/>
<dbReference type="EMBL" id="QEKO01000002">
    <property type="protein sequence ID" value="PVY62340.1"/>
    <property type="molecule type" value="Genomic_DNA"/>
</dbReference>
<organism evidence="3 4">
    <name type="scientific">Pusillimonas noertemannii</name>
    <dbReference type="NCBI Taxonomy" id="305977"/>
    <lineage>
        <taxon>Bacteria</taxon>
        <taxon>Pseudomonadati</taxon>
        <taxon>Pseudomonadota</taxon>
        <taxon>Betaproteobacteria</taxon>
        <taxon>Burkholderiales</taxon>
        <taxon>Alcaligenaceae</taxon>
        <taxon>Pusillimonas</taxon>
    </lineage>
</organism>
<evidence type="ECO:0000313" key="4">
    <source>
        <dbReference type="Proteomes" id="UP000246145"/>
    </source>
</evidence>
<feature type="compositionally biased region" description="Polar residues" evidence="1">
    <location>
        <begin position="12"/>
        <end position="27"/>
    </location>
</feature>
<comment type="caution">
    <text evidence="3">The sequence shown here is derived from an EMBL/GenBank/DDBJ whole genome shotgun (WGS) entry which is preliminary data.</text>
</comment>
<keyword evidence="2" id="KW-0812">Transmembrane</keyword>
<accession>A0A2U1CMV4</accession>
<keyword evidence="2" id="KW-1133">Transmembrane helix</keyword>
<evidence type="ECO:0008006" key="5">
    <source>
        <dbReference type="Google" id="ProtNLM"/>
    </source>
</evidence>
<feature type="region of interest" description="Disordered" evidence="1">
    <location>
        <begin position="1"/>
        <end position="30"/>
    </location>
</feature>
<gene>
    <name evidence="3" type="ORF">C7440_1833</name>
</gene>
<protein>
    <recommendedName>
        <fullName evidence="5">Iron uptake protein</fullName>
    </recommendedName>
</protein>
<feature type="compositionally biased region" description="Basic and acidic residues" evidence="1">
    <location>
        <begin position="1"/>
        <end position="10"/>
    </location>
</feature>
<name>A0A2U1CMV4_9BURK</name>
<reference evidence="3 4" key="1">
    <citation type="submission" date="2018-04" db="EMBL/GenBank/DDBJ databases">
        <title>Genomic Encyclopedia of Type Strains, Phase IV (KMG-IV): sequencing the most valuable type-strain genomes for metagenomic binning, comparative biology and taxonomic classification.</title>
        <authorList>
            <person name="Goeker M."/>
        </authorList>
    </citation>
    <scope>NUCLEOTIDE SEQUENCE [LARGE SCALE GENOMIC DNA]</scope>
    <source>
        <strain evidence="3 4">DSM 10065</strain>
    </source>
</reference>
<keyword evidence="2" id="KW-0472">Membrane</keyword>